<dbReference type="PANTHER" id="PTHR12358:SF106">
    <property type="entry name" value="LIPID KINASE YEGS"/>
    <property type="match status" value="1"/>
</dbReference>
<comment type="similarity">
    <text evidence="2">Belongs to the diacylglycerol/lipid kinase family.</text>
</comment>
<evidence type="ECO:0000256" key="5">
    <source>
        <dbReference type="ARBA" id="ARBA00022777"/>
    </source>
</evidence>
<dbReference type="SMART" id="SM00046">
    <property type="entry name" value="DAGKc"/>
    <property type="match status" value="1"/>
</dbReference>
<dbReference type="PROSITE" id="PS50146">
    <property type="entry name" value="DAGK"/>
    <property type="match status" value="1"/>
</dbReference>
<evidence type="ECO:0000313" key="10">
    <source>
        <dbReference type="EMBL" id="TWE11286.1"/>
    </source>
</evidence>
<dbReference type="OrthoDB" id="3171056at2"/>
<evidence type="ECO:0000256" key="4">
    <source>
        <dbReference type="ARBA" id="ARBA00022741"/>
    </source>
</evidence>
<keyword evidence="7" id="KW-0443">Lipid metabolism</keyword>
<evidence type="ECO:0000256" key="2">
    <source>
        <dbReference type="ARBA" id="ARBA00005983"/>
    </source>
</evidence>
<keyword evidence="7" id="KW-0444">Lipid biosynthesis</keyword>
<proteinExistence type="inferred from homology"/>
<organism evidence="10 11">
    <name type="scientific">Rudaeicoccus suwonensis</name>
    <dbReference type="NCBI Taxonomy" id="657409"/>
    <lineage>
        <taxon>Bacteria</taxon>
        <taxon>Bacillati</taxon>
        <taxon>Actinomycetota</taxon>
        <taxon>Actinomycetes</taxon>
        <taxon>Micrococcales</taxon>
        <taxon>Dermacoccaceae</taxon>
        <taxon>Rudaeicoccus</taxon>
    </lineage>
</organism>
<evidence type="ECO:0000259" key="9">
    <source>
        <dbReference type="PROSITE" id="PS50146"/>
    </source>
</evidence>
<keyword evidence="11" id="KW-1185">Reference proteome</keyword>
<dbReference type="Gene3D" id="3.40.50.10330">
    <property type="entry name" value="Probable inorganic polyphosphate/atp-NAD kinase, domain 1"/>
    <property type="match status" value="1"/>
</dbReference>
<dbReference type="GO" id="GO:0008654">
    <property type="term" value="P:phospholipid biosynthetic process"/>
    <property type="evidence" value="ECO:0007669"/>
    <property type="project" value="UniProtKB-KW"/>
</dbReference>
<dbReference type="GO" id="GO:0004143">
    <property type="term" value="F:ATP-dependent diacylglycerol kinase activity"/>
    <property type="evidence" value="ECO:0007669"/>
    <property type="project" value="TreeGrafter"/>
</dbReference>
<keyword evidence="3" id="KW-0808">Transferase</keyword>
<dbReference type="EMBL" id="VIVQ01000001">
    <property type="protein sequence ID" value="TWE11286.1"/>
    <property type="molecule type" value="Genomic_DNA"/>
</dbReference>
<dbReference type="Proteomes" id="UP000318297">
    <property type="component" value="Unassembled WGS sequence"/>
</dbReference>
<dbReference type="InterPro" id="IPR045540">
    <property type="entry name" value="YegS/DAGK_C"/>
</dbReference>
<name>A0A561E6P3_9MICO</name>
<gene>
    <name evidence="10" type="ORF">BKA23_0048</name>
</gene>
<reference evidence="10 11" key="1">
    <citation type="submission" date="2019-06" db="EMBL/GenBank/DDBJ databases">
        <title>Sequencing the genomes of 1000 actinobacteria strains.</title>
        <authorList>
            <person name="Klenk H.-P."/>
        </authorList>
    </citation>
    <scope>NUCLEOTIDE SEQUENCE [LARGE SCALE GENOMIC DNA]</scope>
    <source>
        <strain evidence="10 11">DSM 19560</strain>
    </source>
</reference>
<dbReference type="GO" id="GO:0005886">
    <property type="term" value="C:plasma membrane"/>
    <property type="evidence" value="ECO:0007669"/>
    <property type="project" value="TreeGrafter"/>
</dbReference>
<comment type="caution">
    <text evidence="10">The sequence shown here is derived from an EMBL/GenBank/DDBJ whole genome shotgun (WGS) entry which is preliminary data.</text>
</comment>
<dbReference type="SUPFAM" id="SSF111331">
    <property type="entry name" value="NAD kinase/diacylglycerol kinase-like"/>
    <property type="match status" value="1"/>
</dbReference>
<keyword evidence="4" id="KW-0547">Nucleotide-binding</keyword>
<accession>A0A561E6P3</accession>
<evidence type="ECO:0000256" key="3">
    <source>
        <dbReference type="ARBA" id="ARBA00022679"/>
    </source>
</evidence>
<keyword evidence="5 10" id="KW-0418">Kinase</keyword>
<dbReference type="InterPro" id="IPR001206">
    <property type="entry name" value="Diacylglycerol_kinase_cat_dom"/>
</dbReference>
<dbReference type="InterPro" id="IPR016064">
    <property type="entry name" value="NAD/diacylglycerol_kinase_sf"/>
</dbReference>
<dbReference type="InterPro" id="IPR017438">
    <property type="entry name" value="ATP-NAD_kinase_N"/>
</dbReference>
<keyword evidence="7" id="KW-0594">Phospholipid biosynthesis</keyword>
<evidence type="ECO:0000256" key="7">
    <source>
        <dbReference type="ARBA" id="ARBA00023209"/>
    </source>
</evidence>
<keyword evidence="6" id="KW-0067">ATP-binding</keyword>
<dbReference type="Gene3D" id="2.60.200.40">
    <property type="match status" value="1"/>
</dbReference>
<evidence type="ECO:0000256" key="1">
    <source>
        <dbReference type="ARBA" id="ARBA00001946"/>
    </source>
</evidence>
<dbReference type="RefSeq" id="WP_145224430.1">
    <property type="nucleotide sequence ID" value="NZ_VIVQ01000001.1"/>
</dbReference>
<sequence length="303" mass="32180">MQRAAVIVNPSKIKRPRELRNQLTAVFHAHGWADPLWWETTVESPGTEQAVAAVAEGVDLVAALGGDGTVRYVAAGLLASRTPLAVLASGTGNLLARQLKLPVGHFAAGLEAALNGTQRPIDVMRVARDVDGDGDFGPDDISLVMGGIGLDADIMDTTDDRLKSRVGWLAYPLVGLRHFMHDLITARLQFDNDTHLERDVSSVLVGNCGLLAGGVKLMPDAVVDDGLLNAVVLRGGGLRWAPVITKVIVRSKRGSQALERHGVRELTVSVDRSCLVEVDGDVLGPARTVRFSVDPGALVVCCP</sequence>
<keyword evidence="8" id="KW-1208">Phospholipid metabolism</keyword>
<comment type="cofactor">
    <cofactor evidence="1">
        <name>Mg(2+)</name>
        <dbReference type="ChEBI" id="CHEBI:18420"/>
    </cofactor>
</comment>
<dbReference type="GO" id="GO:0005524">
    <property type="term" value="F:ATP binding"/>
    <property type="evidence" value="ECO:0007669"/>
    <property type="project" value="UniProtKB-KW"/>
</dbReference>
<protein>
    <submittedName>
        <fullName evidence="10">Diacylglycerol kinase family enzyme</fullName>
    </submittedName>
</protein>
<evidence type="ECO:0000313" key="11">
    <source>
        <dbReference type="Proteomes" id="UP000318297"/>
    </source>
</evidence>
<dbReference type="InterPro" id="IPR050187">
    <property type="entry name" value="Lipid_Phosphate_FormReg"/>
</dbReference>
<evidence type="ECO:0000256" key="6">
    <source>
        <dbReference type="ARBA" id="ARBA00022840"/>
    </source>
</evidence>
<feature type="domain" description="DAGKc" evidence="9">
    <location>
        <begin position="1"/>
        <end position="129"/>
    </location>
</feature>
<dbReference type="Pfam" id="PF00781">
    <property type="entry name" value="DAGK_cat"/>
    <property type="match status" value="1"/>
</dbReference>
<evidence type="ECO:0000256" key="8">
    <source>
        <dbReference type="ARBA" id="ARBA00023264"/>
    </source>
</evidence>
<dbReference type="Pfam" id="PF19279">
    <property type="entry name" value="YegS_C"/>
    <property type="match status" value="1"/>
</dbReference>
<dbReference type="AlphaFoldDB" id="A0A561E6P3"/>
<dbReference type="PANTHER" id="PTHR12358">
    <property type="entry name" value="SPHINGOSINE KINASE"/>
    <property type="match status" value="1"/>
</dbReference>